<keyword evidence="1" id="KW-0732">Signal</keyword>
<dbReference type="OrthoDB" id="9035609at2"/>
<protein>
    <submittedName>
        <fullName evidence="2">Uncharacterized protein</fullName>
    </submittedName>
</protein>
<comment type="caution">
    <text evidence="2">The sequence shown here is derived from an EMBL/GenBank/DDBJ whole genome shotgun (WGS) entry which is preliminary data.</text>
</comment>
<dbReference type="RefSeq" id="WP_111929747.1">
    <property type="nucleotide sequence ID" value="NZ_CADFFP010000001.1"/>
</dbReference>
<evidence type="ECO:0000313" key="2">
    <source>
        <dbReference type="EMBL" id="RAS38183.1"/>
    </source>
</evidence>
<organism evidence="2 3">
    <name type="scientific">Paraburkholderia bryophila</name>
    <dbReference type="NCBI Taxonomy" id="420952"/>
    <lineage>
        <taxon>Bacteria</taxon>
        <taxon>Pseudomonadati</taxon>
        <taxon>Pseudomonadota</taxon>
        <taxon>Betaproteobacteria</taxon>
        <taxon>Burkholderiales</taxon>
        <taxon>Burkholderiaceae</taxon>
        <taxon>Paraburkholderia</taxon>
    </lineage>
</organism>
<dbReference type="Proteomes" id="UP000248918">
    <property type="component" value="Unassembled WGS sequence"/>
</dbReference>
<accession>A0A329CTL5</accession>
<dbReference type="AlphaFoldDB" id="A0A329CTL5"/>
<proteinExistence type="predicted"/>
<dbReference type="EMBL" id="QLTK01000002">
    <property type="protein sequence ID" value="RAS38183.1"/>
    <property type="molecule type" value="Genomic_DNA"/>
</dbReference>
<evidence type="ECO:0000313" key="3">
    <source>
        <dbReference type="Proteomes" id="UP000248918"/>
    </source>
</evidence>
<gene>
    <name evidence="2" type="ORF">BX591_102473</name>
</gene>
<name>A0A329CTL5_9BURK</name>
<feature type="chain" id="PRO_5016463643" evidence="1">
    <location>
        <begin position="32"/>
        <end position="170"/>
    </location>
</feature>
<feature type="signal peptide" evidence="1">
    <location>
        <begin position="1"/>
        <end position="31"/>
    </location>
</feature>
<evidence type="ECO:0000256" key="1">
    <source>
        <dbReference type="SAM" id="SignalP"/>
    </source>
</evidence>
<reference evidence="2 3" key="1">
    <citation type="submission" date="2018-06" db="EMBL/GenBank/DDBJ databases">
        <title>Genomic Encyclopedia of Type Strains, Phase III (KMG-III): the genomes of soil and plant-associated and newly described type strains.</title>
        <authorList>
            <person name="Whitman W."/>
        </authorList>
    </citation>
    <scope>NUCLEOTIDE SEQUENCE [LARGE SCALE GENOMIC DNA]</scope>
    <source>
        <strain evidence="2 3">LMG 23644</strain>
    </source>
</reference>
<sequence length="170" mass="17405">MRLAFCTELSSLASCAALCAAAALFVLPAGARAQQAVQAQSATLADSADSTDSGFASFTNATLRVKAAPDWTASMASEFRLLAGNVLSLPVDGASVNDFSLDDQVLSRQRGGAVGMLMVAATPQLMRGSGSGNGNSVTLWDEIAPPSSPLPIPVDAARTAQGNVANYQRK</sequence>